<evidence type="ECO:0000256" key="3">
    <source>
        <dbReference type="ARBA" id="ARBA00022490"/>
    </source>
</evidence>
<proteinExistence type="predicted"/>
<evidence type="ECO:0000313" key="6">
    <source>
        <dbReference type="Proteomes" id="UP001479436"/>
    </source>
</evidence>
<comment type="subcellular location">
    <subcellularLocation>
        <location evidence="2">Cytoplasm</location>
    </subcellularLocation>
    <subcellularLocation>
        <location evidence="1">Nucleus</location>
    </subcellularLocation>
</comment>
<reference evidence="5 6" key="1">
    <citation type="submission" date="2023-04" db="EMBL/GenBank/DDBJ databases">
        <title>Genome of Basidiobolus ranarum AG-B5.</title>
        <authorList>
            <person name="Stajich J.E."/>
            <person name="Carter-House D."/>
            <person name="Gryganskyi A."/>
        </authorList>
    </citation>
    <scope>NUCLEOTIDE SEQUENCE [LARGE SCALE GENOMIC DNA]</scope>
    <source>
        <strain evidence="5 6">AG-B5</strain>
    </source>
</reference>
<dbReference type="InterPro" id="IPR000048">
    <property type="entry name" value="IQ_motif_EF-hand-BS"/>
</dbReference>
<gene>
    <name evidence="5" type="ORF">K7432_010306</name>
</gene>
<keyword evidence="4" id="KW-0539">Nucleus</keyword>
<evidence type="ECO:0000256" key="4">
    <source>
        <dbReference type="ARBA" id="ARBA00023242"/>
    </source>
</evidence>
<dbReference type="PANTHER" id="PTHR31250:SF27">
    <property type="entry name" value="IQ DOMAIN-CONTAINING PROTEIN IQM5"/>
    <property type="match status" value="1"/>
</dbReference>
<dbReference type="PROSITE" id="PS50096">
    <property type="entry name" value="IQ"/>
    <property type="match status" value="1"/>
</dbReference>
<dbReference type="EMBL" id="JASJQH010007575">
    <property type="protein sequence ID" value="KAK9704235.1"/>
    <property type="molecule type" value="Genomic_DNA"/>
</dbReference>
<protein>
    <submittedName>
        <fullName evidence="5">Uncharacterized protein</fullName>
    </submittedName>
</protein>
<sequence length="325" mass="37367">MTGTVKEEENSALAIQKAFRGYRARRELQGMTLNATRWKELLGFVQSQLRTTDNLEDLSPSEKAKARWQRAHVLSSKLGKGALSIESNPLFLLTEHWLECVDGEHRYGSNLLPYFQYWQNQKDTTQNFFYWLDYGDGQSLDLEERPRERLMKEKIKYCSYEEREAFRVCVDPKTKLLTYVRDGTLVHTLPDSVPVDANVDEDEFLPENDPNDDAETRKAKKVLRNKHKYIYVLSPDNHLYIHRKVKGYFQHSSIMAGQSVAAAGGICVNHGRLVTINPHSGHYQPKESNFASVVDFLKAQNVDFTNTRVKNPFAENADSSSEQNN</sequence>
<evidence type="ECO:0000256" key="2">
    <source>
        <dbReference type="ARBA" id="ARBA00004496"/>
    </source>
</evidence>
<dbReference type="Gene3D" id="1.20.5.1190">
    <property type="entry name" value="iswi atpase"/>
    <property type="match status" value="1"/>
</dbReference>
<comment type="caution">
    <text evidence="5">The sequence shown here is derived from an EMBL/GenBank/DDBJ whole genome shotgun (WGS) entry which is preliminary data.</text>
</comment>
<keyword evidence="3" id="KW-0963">Cytoplasm</keyword>
<dbReference type="InterPro" id="IPR044159">
    <property type="entry name" value="IQM"/>
</dbReference>
<organism evidence="5 6">
    <name type="scientific">Basidiobolus ranarum</name>
    <dbReference type="NCBI Taxonomy" id="34480"/>
    <lineage>
        <taxon>Eukaryota</taxon>
        <taxon>Fungi</taxon>
        <taxon>Fungi incertae sedis</taxon>
        <taxon>Zoopagomycota</taxon>
        <taxon>Entomophthoromycotina</taxon>
        <taxon>Basidiobolomycetes</taxon>
        <taxon>Basidiobolales</taxon>
        <taxon>Basidiobolaceae</taxon>
        <taxon>Basidiobolus</taxon>
    </lineage>
</organism>
<dbReference type="PANTHER" id="PTHR31250">
    <property type="entry name" value="IQ DOMAIN-CONTAINING PROTEIN IQM3"/>
    <property type="match status" value="1"/>
</dbReference>
<keyword evidence="6" id="KW-1185">Reference proteome</keyword>
<dbReference type="SMART" id="SM00015">
    <property type="entry name" value="IQ"/>
    <property type="match status" value="1"/>
</dbReference>
<dbReference type="CDD" id="cd23767">
    <property type="entry name" value="IQCD"/>
    <property type="match status" value="1"/>
</dbReference>
<dbReference type="Pfam" id="PF00612">
    <property type="entry name" value="IQ"/>
    <property type="match status" value="1"/>
</dbReference>
<accession>A0ABR2VVN4</accession>
<name>A0ABR2VVN4_9FUNG</name>
<evidence type="ECO:0000313" key="5">
    <source>
        <dbReference type="EMBL" id="KAK9704235.1"/>
    </source>
</evidence>
<evidence type="ECO:0000256" key="1">
    <source>
        <dbReference type="ARBA" id="ARBA00004123"/>
    </source>
</evidence>
<dbReference type="Proteomes" id="UP001479436">
    <property type="component" value="Unassembled WGS sequence"/>
</dbReference>